<keyword evidence="2" id="KW-0472">Membrane</keyword>
<evidence type="ECO:0000313" key="4">
    <source>
        <dbReference type="Proteomes" id="UP001595846"/>
    </source>
</evidence>
<evidence type="ECO:0000313" key="3">
    <source>
        <dbReference type="EMBL" id="MFC3958742.1"/>
    </source>
</evidence>
<feature type="compositionally biased region" description="Low complexity" evidence="1">
    <location>
        <begin position="40"/>
        <end position="52"/>
    </location>
</feature>
<dbReference type="RefSeq" id="WP_256531082.1">
    <property type="nucleotide sequence ID" value="NZ_CP101824.1"/>
</dbReference>
<keyword evidence="4" id="KW-1185">Reference proteome</keyword>
<dbReference type="Proteomes" id="UP001595846">
    <property type="component" value="Unassembled WGS sequence"/>
</dbReference>
<organism evidence="3 4">
    <name type="scientific">Halovivax cerinus</name>
    <dbReference type="NCBI Taxonomy" id="1487865"/>
    <lineage>
        <taxon>Archaea</taxon>
        <taxon>Methanobacteriati</taxon>
        <taxon>Methanobacteriota</taxon>
        <taxon>Stenosarchaea group</taxon>
        <taxon>Halobacteria</taxon>
        <taxon>Halobacteriales</taxon>
        <taxon>Natrialbaceae</taxon>
        <taxon>Halovivax</taxon>
    </lineage>
</organism>
<gene>
    <name evidence="3" type="ORF">ACFOUR_10230</name>
</gene>
<keyword evidence="2" id="KW-0812">Transmembrane</keyword>
<comment type="caution">
    <text evidence="3">The sequence shown here is derived from an EMBL/GenBank/DDBJ whole genome shotgun (WGS) entry which is preliminary data.</text>
</comment>
<dbReference type="EMBL" id="JBHSAQ010000006">
    <property type="protein sequence ID" value="MFC3958742.1"/>
    <property type="molecule type" value="Genomic_DNA"/>
</dbReference>
<dbReference type="GeneID" id="73903798"/>
<dbReference type="AlphaFoldDB" id="A0ABD5NP11"/>
<reference evidence="3 4" key="1">
    <citation type="journal article" date="2019" name="Int. J. Syst. Evol. Microbiol.">
        <title>The Global Catalogue of Microorganisms (GCM) 10K type strain sequencing project: providing services to taxonomists for standard genome sequencing and annotation.</title>
        <authorList>
            <consortium name="The Broad Institute Genomics Platform"/>
            <consortium name="The Broad Institute Genome Sequencing Center for Infectious Disease"/>
            <person name="Wu L."/>
            <person name="Ma J."/>
        </authorList>
    </citation>
    <scope>NUCLEOTIDE SEQUENCE [LARGE SCALE GENOMIC DNA]</scope>
    <source>
        <strain evidence="3 4">IBRC-M 10256</strain>
    </source>
</reference>
<evidence type="ECO:0000256" key="2">
    <source>
        <dbReference type="SAM" id="Phobius"/>
    </source>
</evidence>
<feature type="transmembrane region" description="Helical" evidence="2">
    <location>
        <begin position="70"/>
        <end position="87"/>
    </location>
</feature>
<accession>A0ABD5NP11</accession>
<keyword evidence="2" id="KW-1133">Transmembrane helix</keyword>
<proteinExistence type="predicted"/>
<sequence length="107" mass="11032">MGEKKYTLLELHLDGDTQIGPGTVSELLTGGDADTDGIGPSPSASSSDADAAGVGTSPAEDEEGESGRRLFPLVAGTIAMIAIAVAVRRYRRDDGAESLDERDVVVN</sequence>
<evidence type="ECO:0000256" key="1">
    <source>
        <dbReference type="SAM" id="MobiDB-lite"/>
    </source>
</evidence>
<feature type="region of interest" description="Disordered" evidence="1">
    <location>
        <begin position="19"/>
        <end position="68"/>
    </location>
</feature>
<protein>
    <submittedName>
        <fullName evidence="3">Uncharacterized protein</fullName>
    </submittedName>
</protein>
<name>A0ABD5NP11_9EURY</name>